<dbReference type="InterPro" id="IPR050476">
    <property type="entry name" value="Insect_CytP450_Detox"/>
</dbReference>
<keyword evidence="12 16" id="KW-0472">Membrane</keyword>
<dbReference type="GO" id="GO:0005506">
    <property type="term" value="F:iron ion binding"/>
    <property type="evidence" value="ECO:0007669"/>
    <property type="project" value="InterPro"/>
</dbReference>
<keyword evidence="10 13" id="KW-0408">Iron</keyword>
<dbReference type="PRINTS" id="PR00463">
    <property type="entry name" value="EP450I"/>
</dbReference>
<evidence type="ECO:0000256" key="11">
    <source>
        <dbReference type="ARBA" id="ARBA00023033"/>
    </source>
</evidence>
<evidence type="ECO:0000256" key="6">
    <source>
        <dbReference type="ARBA" id="ARBA00022723"/>
    </source>
</evidence>
<reference evidence="17" key="1">
    <citation type="submission" date="2020-11" db="EMBL/GenBank/DDBJ databases">
        <authorList>
            <person name="Tran Van P."/>
        </authorList>
    </citation>
    <scope>NUCLEOTIDE SEQUENCE</scope>
</reference>
<dbReference type="EMBL" id="OE000194">
    <property type="protein sequence ID" value="CAD7452840.1"/>
    <property type="molecule type" value="Genomic_DNA"/>
</dbReference>
<keyword evidence="8" id="KW-0492">Microsome</keyword>
<dbReference type="InterPro" id="IPR017972">
    <property type="entry name" value="Cyt_P450_CS"/>
</dbReference>
<evidence type="ECO:0000256" key="3">
    <source>
        <dbReference type="ARBA" id="ARBA00004406"/>
    </source>
</evidence>
<dbReference type="GO" id="GO:0016705">
    <property type="term" value="F:oxidoreductase activity, acting on paired donors, with incorporation or reduction of molecular oxygen"/>
    <property type="evidence" value="ECO:0007669"/>
    <property type="project" value="InterPro"/>
</dbReference>
<keyword evidence="7" id="KW-0256">Endoplasmic reticulum</keyword>
<dbReference type="PROSITE" id="PS00086">
    <property type="entry name" value="CYTOCHROME_P450"/>
    <property type="match status" value="1"/>
</dbReference>
<dbReference type="SUPFAM" id="SSF48264">
    <property type="entry name" value="Cytochrome P450"/>
    <property type="match status" value="1"/>
</dbReference>
<dbReference type="CDD" id="cd11056">
    <property type="entry name" value="CYP6-like"/>
    <property type="match status" value="1"/>
</dbReference>
<dbReference type="PRINTS" id="PR00385">
    <property type="entry name" value="P450"/>
</dbReference>
<dbReference type="InterPro" id="IPR001128">
    <property type="entry name" value="Cyt_P450"/>
</dbReference>
<keyword evidence="5 13" id="KW-0349">Heme</keyword>
<dbReference type="PANTHER" id="PTHR24292:SF54">
    <property type="entry name" value="CYP9F3-RELATED"/>
    <property type="match status" value="1"/>
</dbReference>
<evidence type="ECO:0000256" key="16">
    <source>
        <dbReference type="SAM" id="Phobius"/>
    </source>
</evidence>
<dbReference type="Gene3D" id="1.10.630.10">
    <property type="entry name" value="Cytochrome P450"/>
    <property type="match status" value="1"/>
</dbReference>
<sequence length="588" mass="66605">MHPNLRGGRVESHLGKTTLSAPGQDQTSISPSLAVQSNTRLARRPRGHRSSVFVKQRIVMLGTLQVAVALGSLLVILYTILTWNYGYWKKRGVHYIPPTLPTGNVKELIMQKMSISHMYDKLYKQLQGHRFGGIFQGFTPILLLRDPELIKHFLTKDFMHFHDRNLPVDEKKNPLGLHLFFLHGHLWRNLRMKLTPTFTSGKIKMMFSLITESSHEMVKYLEEPAKKGESIEIKDLIGHFSTDVIGSCAFGTHFNSFKDPDTGFRKFGRGLMSNSGGFLNQITLTCFPILKAVAVVKSLIPGGRKPYYGDMFITLVKDVIEYREKNGVERNDFLQMLIKLKNKGKVYFDDVASKDDDYLKNMDKIVTKGNDGDLELTENLMVSQCFVFFVAGYETSSSVVSFCLHELAVNPDIQSRVRVEVDNALDENGGELTYGVIQSMTYLEQTIHETLRKYPSVPNLERMCTKEYVIPGTDVTIDKGTLVRIPSYALHHDPEYFPDPEKFDPDRFSKENKNSFPQYSYLPFGEGPRICIGMRFGLMQVKVGLATLLSKYEFSICEKSSVPLILSPVSPLTTAKGGIWLKISPRDS</sequence>
<dbReference type="InterPro" id="IPR036396">
    <property type="entry name" value="Cyt_P450_sf"/>
</dbReference>
<evidence type="ECO:0008006" key="18">
    <source>
        <dbReference type="Google" id="ProtNLM"/>
    </source>
</evidence>
<evidence type="ECO:0000256" key="7">
    <source>
        <dbReference type="ARBA" id="ARBA00022824"/>
    </source>
</evidence>
<dbReference type="GO" id="GO:0005789">
    <property type="term" value="C:endoplasmic reticulum membrane"/>
    <property type="evidence" value="ECO:0007669"/>
    <property type="project" value="UniProtKB-SubCell"/>
</dbReference>
<evidence type="ECO:0000313" key="17">
    <source>
        <dbReference type="EMBL" id="CAD7452840.1"/>
    </source>
</evidence>
<keyword evidence="16" id="KW-1133">Transmembrane helix</keyword>
<keyword evidence="11 14" id="KW-0503">Monooxygenase</keyword>
<dbReference type="PANTHER" id="PTHR24292">
    <property type="entry name" value="CYTOCHROME P450"/>
    <property type="match status" value="1"/>
</dbReference>
<name>A0A7R9IB72_9NEOP</name>
<comment type="cofactor">
    <cofactor evidence="1 13">
        <name>heme</name>
        <dbReference type="ChEBI" id="CHEBI:30413"/>
    </cofactor>
</comment>
<feature type="binding site" description="axial binding residue" evidence="13">
    <location>
        <position position="531"/>
    </location>
    <ligand>
        <name>heme</name>
        <dbReference type="ChEBI" id="CHEBI:30413"/>
    </ligand>
    <ligandPart>
        <name>Fe</name>
        <dbReference type="ChEBI" id="CHEBI:18248"/>
    </ligandPart>
</feature>
<evidence type="ECO:0000256" key="5">
    <source>
        <dbReference type="ARBA" id="ARBA00022617"/>
    </source>
</evidence>
<evidence type="ECO:0000256" key="14">
    <source>
        <dbReference type="RuleBase" id="RU000461"/>
    </source>
</evidence>
<feature type="compositionally biased region" description="Polar residues" evidence="15">
    <location>
        <begin position="15"/>
        <end position="40"/>
    </location>
</feature>
<evidence type="ECO:0000256" key="9">
    <source>
        <dbReference type="ARBA" id="ARBA00023002"/>
    </source>
</evidence>
<evidence type="ECO:0000256" key="15">
    <source>
        <dbReference type="SAM" id="MobiDB-lite"/>
    </source>
</evidence>
<dbReference type="InterPro" id="IPR002401">
    <property type="entry name" value="Cyt_P450_E_grp-I"/>
</dbReference>
<dbReference type="GO" id="GO:0004497">
    <property type="term" value="F:monooxygenase activity"/>
    <property type="evidence" value="ECO:0007669"/>
    <property type="project" value="UniProtKB-KW"/>
</dbReference>
<proteinExistence type="inferred from homology"/>
<keyword evidence="6 13" id="KW-0479">Metal-binding</keyword>
<evidence type="ECO:0000256" key="2">
    <source>
        <dbReference type="ARBA" id="ARBA00004174"/>
    </source>
</evidence>
<evidence type="ECO:0000256" key="1">
    <source>
        <dbReference type="ARBA" id="ARBA00001971"/>
    </source>
</evidence>
<evidence type="ECO:0000256" key="10">
    <source>
        <dbReference type="ARBA" id="ARBA00023004"/>
    </source>
</evidence>
<keyword evidence="16" id="KW-0812">Transmembrane</keyword>
<keyword evidence="9 14" id="KW-0560">Oxidoreductase</keyword>
<gene>
    <name evidence="17" type="ORF">TTEB3V08_LOCUS1004</name>
</gene>
<dbReference type="AlphaFoldDB" id="A0A7R9IB72"/>
<comment type="similarity">
    <text evidence="4 14">Belongs to the cytochrome P450 family.</text>
</comment>
<feature type="transmembrane region" description="Helical" evidence="16">
    <location>
        <begin position="58"/>
        <end position="81"/>
    </location>
</feature>
<dbReference type="FunFam" id="1.10.630.10:FF:000042">
    <property type="entry name" value="Cytochrome P450"/>
    <property type="match status" value="1"/>
</dbReference>
<dbReference type="Pfam" id="PF00067">
    <property type="entry name" value="p450"/>
    <property type="match status" value="1"/>
</dbReference>
<evidence type="ECO:0000256" key="12">
    <source>
        <dbReference type="ARBA" id="ARBA00023136"/>
    </source>
</evidence>
<dbReference type="GO" id="GO:0020037">
    <property type="term" value="F:heme binding"/>
    <property type="evidence" value="ECO:0007669"/>
    <property type="project" value="InterPro"/>
</dbReference>
<organism evidence="17">
    <name type="scientific">Timema tahoe</name>
    <dbReference type="NCBI Taxonomy" id="61484"/>
    <lineage>
        <taxon>Eukaryota</taxon>
        <taxon>Metazoa</taxon>
        <taxon>Ecdysozoa</taxon>
        <taxon>Arthropoda</taxon>
        <taxon>Hexapoda</taxon>
        <taxon>Insecta</taxon>
        <taxon>Pterygota</taxon>
        <taxon>Neoptera</taxon>
        <taxon>Polyneoptera</taxon>
        <taxon>Phasmatodea</taxon>
        <taxon>Timematodea</taxon>
        <taxon>Timematoidea</taxon>
        <taxon>Timematidae</taxon>
        <taxon>Timema</taxon>
    </lineage>
</organism>
<evidence type="ECO:0000256" key="13">
    <source>
        <dbReference type="PIRSR" id="PIRSR602401-1"/>
    </source>
</evidence>
<evidence type="ECO:0000256" key="8">
    <source>
        <dbReference type="ARBA" id="ARBA00022848"/>
    </source>
</evidence>
<accession>A0A7R9IB72</accession>
<evidence type="ECO:0000256" key="4">
    <source>
        <dbReference type="ARBA" id="ARBA00010617"/>
    </source>
</evidence>
<protein>
    <recommendedName>
        <fullName evidence="18">Cytochrome P450</fullName>
    </recommendedName>
</protein>
<feature type="region of interest" description="Disordered" evidence="15">
    <location>
        <begin position="1"/>
        <end position="43"/>
    </location>
</feature>
<comment type="subcellular location">
    <subcellularLocation>
        <location evidence="3">Endoplasmic reticulum membrane</location>
        <topology evidence="3">Peripheral membrane protein</topology>
    </subcellularLocation>
    <subcellularLocation>
        <location evidence="2">Microsome membrane</location>
        <topology evidence="2">Peripheral membrane protein</topology>
    </subcellularLocation>
</comment>